<keyword evidence="2" id="KW-1185">Reference proteome</keyword>
<protein>
    <submittedName>
        <fullName evidence="1">Uncharacterized protein</fullName>
    </submittedName>
</protein>
<evidence type="ECO:0000313" key="1">
    <source>
        <dbReference type="EMBL" id="RCU47911.1"/>
    </source>
</evidence>
<dbReference type="Proteomes" id="UP000252189">
    <property type="component" value="Unassembled WGS sequence"/>
</dbReference>
<organism evidence="1 2">
    <name type="scientific">Haloplanus salinus</name>
    <dbReference type="NCBI Taxonomy" id="1126245"/>
    <lineage>
        <taxon>Archaea</taxon>
        <taxon>Methanobacteriati</taxon>
        <taxon>Methanobacteriota</taxon>
        <taxon>Stenosarchaea group</taxon>
        <taxon>Halobacteria</taxon>
        <taxon>Halobacteriales</taxon>
        <taxon>Haloferacaceae</taxon>
        <taxon>Haloplanus</taxon>
    </lineage>
</organism>
<dbReference type="AlphaFoldDB" id="A0A368NEP2"/>
<proteinExistence type="predicted"/>
<dbReference type="EMBL" id="QPHM01000001">
    <property type="protein sequence ID" value="RCU47911.1"/>
    <property type="molecule type" value="Genomic_DNA"/>
</dbReference>
<gene>
    <name evidence="1" type="ORF">DU504_11775</name>
</gene>
<sequence length="442" mass="49345">MYQQTSGSYGNDNNQTNNDVEIRLDLSGPKHPTAEDLEAFYAAELPEGIGDAIALLDEIQPDRKWAKTAYGWKLIHPDYEVSGKAVYASQTEVAKAWREMKFPAHEMTRGDNAAMWNSGQSMMGRQNVDGSGRLMHHRTIAAIRTHNGLVINNDEDWAVGRYSYVSPAPRAHGELPLTSLDGFLQRGERLEDIIGIRAGSGVKLVEFSQGFGYVIGRDKTANVTRENTGRFAFRLDPEEMENIRVMEDALDLLTPTEVREAEAEGMSVYEGRPSLWALRRGNQIIRQGEWFFIPMDEDFEPEDVPIFKPLSQGVLTKTVDDVEQAPASFPAGNYEPTKVGAGLGIRDTDTGVTYYDGQILPLSFGFNHSPASALLGRHVPRDFAPIYDDDGETVIGGYVRGTVRHTGGDHPMINLRERWHRVVTHGREVASLARQGGRRRWD</sequence>
<accession>A0A368NEP2</accession>
<evidence type="ECO:0000313" key="2">
    <source>
        <dbReference type="Proteomes" id="UP000252189"/>
    </source>
</evidence>
<name>A0A368NEP2_9EURY</name>
<dbReference type="RefSeq" id="WP_114449470.1">
    <property type="nucleotide sequence ID" value="NZ_QPHM01000001.1"/>
</dbReference>
<reference evidence="1 2" key="1">
    <citation type="submission" date="2018-07" db="EMBL/GenBank/DDBJ databases">
        <title>Genome sequences of Haloplanus salinus JCM 18368T.</title>
        <authorList>
            <person name="Kim Y.B."/>
            <person name="Roh S.W."/>
        </authorList>
    </citation>
    <scope>NUCLEOTIDE SEQUENCE [LARGE SCALE GENOMIC DNA]</scope>
    <source>
        <strain evidence="1 2">JCM 18368</strain>
    </source>
</reference>
<comment type="caution">
    <text evidence="1">The sequence shown here is derived from an EMBL/GenBank/DDBJ whole genome shotgun (WGS) entry which is preliminary data.</text>
</comment>